<feature type="chain" id="PRO_5046851782" description="TNFR-Cys domain-containing protein" evidence="2">
    <location>
        <begin position="20"/>
        <end position="188"/>
    </location>
</feature>
<evidence type="ECO:0000313" key="4">
    <source>
        <dbReference type="Proteomes" id="UP001150062"/>
    </source>
</evidence>
<evidence type="ECO:0000313" key="3">
    <source>
        <dbReference type="EMBL" id="KAJ6243045.1"/>
    </source>
</evidence>
<dbReference type="PROSITE" id="PS51257">
    <property type="entry name" value="PROKAR_LIPOPROTEIN"/>
    <property type="match status" value="1"/>
</dbReference>
<name>A0ABQ8YEM4_9EUKA</name>
<dbReference type="Proteomes" id="UP001150062">
    <property type="component" value="Unassembled WGS sequence"/>
</dbReference>
<feature type="signal peptide" evidence="2">
    <location>
        <begin position="1"/>
        <end position="19"/>
    </location>
</feature>
<keyword evidence="2" id="KW-0732">Signal</keyword>
<keyword evidence="1" id="KW-1133">Transmembrane helix</keyword>
<evidence type="ECO:0008006" key="5">
    <source>
        <dbReference type="Google" id="ProtNLM"/>
    </source>
</evidence>
<reference evidence="3" key="1">
    <citation type="submission" date="2022-08" db="EMBL/GenBank/DDBJ databases">
        <title>Novel sulfate-reducing endosymbionts in the free-living metamonad Anaeramoeba.</title>
        <authorList>
            <person name="Jerlstrom-Hultqvist J."/>
            <person name="Cepicka I."/>
            <person name="Gallot-Lavallee L."/>
            <person name="Salas-Leiva D."/>
            <person name="Curtis B.A."/>
            <person name="Zahonova K."/>
            <person name="Pipaliya S."/>
            <person name="Dacks J."/>
            <person name="Roger A.J."/>
        </authorList>
    </citation>
    <scope>NUCLEOTIDE SEQUENCE</scope>
    <source>
        <strain evidence="3">Schooner1</strain>
    </source>
</reference>
<proteinExistence type="predicted"/>
<organism evidence="3 4">
    <name type="scientific">Anaeramoeba flamelloides</name>
    <dbReference type="NCBI Taxonomy" id="1746091"/>
    <lineage>
        <taxon>Eukaryota</taxon>
        <taxon>Metamonada</taxon>
        <taxon>Anaeramoebidae</taxon>
        <taxon>Anaeramoeba</taxon>
    </lineage>
</organism>
<protein>
    <recommendedName>
        <fullName evidence="5">TNFR-Cys domain-containing protein</fullName>
    </recommendedName>
</protein>
<evidence type="ECO:0000256" key="2">
    <source>
        <dbReference type="SAM" id="SignalP"/>
    </source>
</evidence>
<keyword evidence="1" id="KW-0812">Transmembrane</keyword>
<dbReference type="EMBL" id="JAOAOG010000173">
    <property type="protein sequence ID" value="KAJ6243045.1"/>
    <property type="molecule type" value="Genomic_DNA"/>
</dbReference>
<evidence type="ECO:0000256" key="1">
    <source>
        <dbReference type="SAM" id="Phobius"/>
    </source>
</evidence>
<keyword evidence="1" id="KW-0472">Membrane</keyword>
<accession>A0ABQ8YEM4</accession>
<sequence>MKTFTYLILLSILISFTIACDHNSECDDDKPFCDDDNNCIECLESNHCPFDKYCDTLTDPKKKVCKSYDDDEVFGEFCNDDTGECSSSQVCGKCTKDNEVLWTGSCIQFKCRKCQVGQHNSGIANDHDTAGCYPTGSYGSSGSLKVLQNPGYTPKTLSQSSVSIGWLCVGIIFFLILIVQLLLLRKAK</sequence>
<gene>
    <name evidence="3" type="ORF">M0813_02904</name>
</gene>
<comment type="caution">
    <text evidence="3">The sequence shown here is derived from an EMBL/GenBank/DDBJ whole genome shotgun (WGS) entry which is preliminary data.</text>
</comment>
<keyword evidence="4" id="KW-1185">Reference proteome</keyword>
<feature type="transmembrane region" description="Helical" evidence="1">
    <location>
        <begin position="164"/>
        <end position="184"/>
    </location>
</feature>